<dbReference type="Proteomes" id="UP000694620">
    <property type="component" value="Unassembled WGS sequence"/>
</dbReference>
<keyword evidence="1" id="KW-0430">Lectin</keyword>
<evidence type="ECO:0000313" key="4">
    <source>
        <dbReference type="Ensembl" id="ENSECRP00000031376.1"/>
    </source>
</evidence>
<proteinExistence type="inferred from homology"/>
<evidence type="ECO:0000256" key="1">
    <source>
        <dbReference type="ARBA" id="ARBA00022734"/>
    </source>
</evidence>
<dbReference type="GeneTree" id="ENSGT00510000047886"/>
<protein>
    <submittedName>
        <fullName evidence="4">Fish-egg lectin-like</fullName>
    </submittedName>
</protein>
<dbReference type="Pfam" id="PF19193">
    <property type="entry name" value="Tectonin"/>
    <property type="match status" value="1"/>
</dbReference>
<dbReference type="GO" id="GO:0030246">
    <property type="term" value="F:carbohydrate binding"/>
    <property type="evidence" value="ECO:0007669"/>
    <property type="project" value="UniProtKB-KW"/>
</dbReference>
<evidence type="ECO:0000256" key="3">
    <source>
        <dbReference type="SAM" id="SignalP"/>
    </source>
</evidence>
<dbReference type="SMART" id="SM00706">
    <property type="entry name" value="TECPR"/>
    <property type="match status" value="5"/>
</dbReference>
<dbReference type="PANTHER" id="PTHR23250:SF3">
    <property type="entry name" value="FISH-EGG LECTIN-LIKE ISOFORM X1-RELATED"/>
    <property type="match status" value="1"/>
</dbReference>
<evidence type="ECO:0000256" key="2">
    <source>
        <dbReference type="ARBA" id="ARBA00038331"/>
    </source>
</evidence>
<dbReference type="AlphaFoldDB" id="A0A8C4TJ83"/>
<keyword evidence="5" id="KW-1185">Reference proteome</keyword>
<evidence type="ECO:0000313" key="5">
    <source>
        <dbReference type="Proteomes" id="UP000694620"/>
    </source>
</evidence>
<sequence>MKCYLIFFTVFTGSCVALNCQQVDGNLKQIDAGLGQVFGVNASNNVFTRYGNTWVQLPGELKHVTVGPAGVWGVNTDNNIFKMVAGQWVNVPGLLVQIDAGGDEFISGVNMFDKVFCMNSQYSMAYSNAQTLTQWENLPGGLTYYSCGPIGCWGVNSANQIFLMNNVIPTSCMGNQQWQNIQGSLAMIEVGTDGTVYGVDNTGKIFRRDGITNSTPAGTQWTLVNICGNCKHVSYDLGVLWIIKDDGSIMTCS</sequence>
<reference evidence="4" key="2">
    <citation type="submission" date="2025-09" db="UniProtKB">
        <authorList>
            <consortium name="Ensembl"/>
        </authorList>
    </citation>
    <scope>IDENTIFICATION</scope>
</reference>
<feature type="chain" id="PRO_5033981374" evidence="3">
    <location>
        <begin position="18"/>
        <end position="253"/>
    </location>
</feature>
<name>A0A8C4TJ83_ERPCA</name>
<keyword evidence="3" id="KW-0732">Signal</keyword>
<dbReference type="PANTHER" id="PTHR23250">
    <property type="entry name" value="DYSFERLIN-RELATED"/>
    <property type="match status" value="1"/>
</dbReference>
<dbReference type="Ensembl" id="ENSECRT00000032043.1">
    <property type="protein sequence ID" value="ENSECRP00000031376.1"/>
    <property type="gene ID" value="ENSECRG00000021268.1"/>
</dbReference>
<organism evidence="4 5">
    <name type="scientific">Erpetoichthys calabaricus</name>
    <name type="common">Rope fish</name>
    <name type="synonym">Calamoichthys calabaricus</name>
    <dbReference type="NCBI Taxonomy" id="27687"/>
    <lineage>
        <taxon>Eukaryota</taxon>
        <taxon>Metazoa</taxon>
        <taxon>Chordata</taxon>
        <taxon>Craniata</taxon>
        <taxon>Vertebrata</taxon>
        <taxon>Euteleostomi</taxon>
        <taxon>Actinopterygii</taxon>
        <taxon>Polypteriformes</taxon>
        <taxon>Polypteridae</taxon>
        <taxon>Erpetoichthys</taxon>
    </lineage>
</organism>
<dbReference type="PROSITE" id="PS51257">
    <property type="entry name" value="PROKAR_LIPOPROTEIN"/>
    <property type="match status" value="1"/>
</dbReference>
<feature type="signal peptide" evidence="3">
    <location>
        <begin position="1"/>
        <end position="17"/>
    </location>
</feature>
<comment type="similarity">
    <text evidence="2">Belongs to the tectonin family.</text>
</comment>
<accession>A0A8C4TJ83</accession>
<dbReference type="InterPro" id="IPR051513">
    <property type="entry name" value="Tectonin_beta-prop"/>
</dbReference>
<dbReference type="InterPro" id="IPR006624">
    <property type="entry name" value="Beta-propeller_rpt_TECPR"/>
</dbReference>
<reference evidence="4" key="1">
    <citation type="submission" date="2025-08" db="UniProtKB">
        <authorList>
            <consortium name="Ensembl"/>
        </authorList>
    </citation>
    <scope>IDENTIFICATION</scope>
</reference>